<evidence type="ECO:0000259" key="4">
    <source>
        <dbReference type="PROSITE" id="PS50949"/>
    </source>
</evidence>
<evidence type="ECO:0000313" key="7">
    <source>
        <dbReference type="Proteomes" id="UP000595847"/>
    </source>
</evidence>
<dbReference type="EMBL" id="CP073708">
    <property type="protein sequence ID" value="QUO43322.1"/>
    <property type="molecule type" value="Genomic_DNA"/>
</dbReference>
<proteinExistence type="predicted"/>
<dbReference type="GO" id="GO:0003700">
    <property type="term" value="F:DNA-binding transcription factor activity"/>
    <property type="evidence" value="ECO:0007669"/>
    <property type="project" value="InterPro"/>
</dbReference>
<dbReference type="CDD" id="cd07377">
    <property type="entry name" value="WHTH_GntR"/>
    <property type="match status" value="1"/>
</dbReference>
<organism evidence="5 7">
    <name type="scientific">Brevibacillus composti</name>
    <dbReference type="NCBI Taxonomy" id="2796470"/>
    <lineage>
        <taxon>Bacteria</taxon>
        <taxon>Bacillati</taxon>
        <taxon>Bacillota</taxon>
        <taxon>Bacilli</taxon>
        <taxon>Bacillales</taxon>
        <taxon>Paenibacillaceae</taxon>
        <taxon>Brevibacillus</taxon>
    </lineage>
</organism>
<keyword evidence="3" id="KW-0804">Transcription</keyword>
<keyword evidence="2" id="KW-0238">DNA-binding</keyword>
<dbReference type="PROSITE" id="PS50949">
    <property type="entry name" value="HTH_GNTR"/>
    <property type="match status" value="1"/>
</dbReference>
<dbReference type="InterPro" id="IPR011711">
    <property type="entry name" value="GntR_C"/>
</dbReference>
<evidence type="ECO:0000256" key="1">
    <source>
        <dbReference type="ARBA" id="ARBA00023015"/>
    </source>
</evidence>
<sequence length="241" mass="27543">MPIPKNFQSPVRMSAKEKAFQQIQRWIIDGTLEPGEKLYDAELSDALGISRTPVREALQLLQSQGFVEMYPGRQTIVTTLTKEDVPKIYPPLASLQALAAEEATPNVTAAHIRKLRELNESYRAAIADAQLFAAMEKDEQFHDVILEIADNPYITQFSSLLQLHVMRMKYLFFQQPIRIKAESVQEHERLIQAMERGEAQEAAAIMKENWLRPMREVYQILVQSDRKTFADTKPKTEGDPA</sequence>
<dbReference type="Gene3D" id="1.20.120.530">
    <property type="entry name" value="GntR ligand-binding domain-like"/>
    <property type="match status" value="1"/>
</dbReference>
<dbReference type="Pfam" id="PF07729">
    <property type="entry name" value="FCD"/>
    <property type="match status" value="1"/>
</dbReference>
<keyword evidence="1" id="KW-0805">Transcription regulation</keyword>
<gene>
    <name evidence="5" type="ORF">JD108_10740</name>
    <name evidence="6" type="ORF">KDJ56_10425</name>
</gene>
<evidence type="ECO:0000313" key="8">
    <source>
        <dbReference type="Proteomes" id="UP000677234"/>
    </source>
</evidence>
<evidence type="ECO:0000256" key="2">
    <source>
        <dbReference type="ARBA" id="ARBA00023125"/>
    </source>
</evidence>
<dbReference type="PRINTS" id="PR00035">
    <property type="entry name" value="HTHGNTR"/>
</dbReference>
<dbReference type="SUPFAM" id="SSF48008">
    <property type="entry name" value="GntR ligand-binding domain-like"/>
    <property type="match status" value="1"/>
</dbReference>
<dbReference type="SMART" id="SM00345">
    <property type="entry name" value="HTH_GNTR"/>
    <property type="match status" value="1"/>
</dbReference>
<keyword evidence="8" id="KW-1185">Reference proteome</keyword>
<reference evidence="5 7" key="1">
    <citation type="submission" date="2020-12" db="EMBL/GenBank/DDBJ databases">
        <title>strain FJAT-54423T represents a novel species of the genus Brevibacillus.</title>
        <authorList>
            <person name="Tang R."/>
        </authorList>
    </citation>
    <scope>NUCLEOTIDE SEQUENCE [LARGE SCALE GENOMIC DNA]</scope>
    <source>
        <strain evidence="5 7">FJAT-54423</strain>
    </source>
</reference>
<evidence type="ECO:0000313" key="5">
    <source>
        <dbReference type="EMBL" id="QQE76295.1"/>
    </source>
</evidence>
<dbReference type="Proteomes" id="UP000677234">
    <property type="component" value="Chromosome"/>
</dbReference>
<dbReference type="InterPro" id="IPR036390">
    <property type="entry name" value="WH_DNA-bd_sf"/>
</dbReference>
<dbReference type="PANTHER" id="PTHR43537">
    <property type="entry name" value="TRANSCRIPTIONAL REGULATOR, GNTR FAMILY"/>
    <property type="match status" value="1"/>
</dbReference>
<dbReference type="KEGG" id="bcop:JD108_10740"/>
<dbReference type="AlphaFoldDB" id="A0A7T5EPE6"/>
<dbReference type="InterPro" id="IPR036388">
    <property type="entry name" value="WH-like_DNA-bd_sf"/>
</dbReference>
<dbReference type="RefSeq" id="WP_198829797.1">
    <property type="nucleotide sequence ID" value="NZ_CP066308.1"/>
</dbReference>
<feature type="domain" description="HTH gntR-type" evidence="4">
    <location>
        <begin position="13"/>
        <end position="80"/>
    </location>
</feature>
<dbReference type="EMBL" id="CP066308">
    <property type="protein sequence ID" value="QQE76295.1"/>
    <property type="molecule type" value="Genomic_DNA"/>
</dbReference>
<dbReference type="InterPro" id="IPR000524">
    <property type="entry name" value="Tscrpt_reg_HTH_GntR"/>
</dbReference>
<reference evidence="6" key="2">
    <citation type="submission" date="2021-04" db="EMBL/GenBank/DDBJ databases">
        <title>Brevibacillus composti FJAT-54423, complete genome.</title>
        <authorList>
            <person name="Tang R."/>
        </authorList>
    </citation>
    <scope>NUCLEOTIDE SEQUENCE</scope>
    <source>
        <strain evidence="6">FJAT-54424</strain>
    </source>
</reference>
<dbReference type="InterPro" id="IPR008920">
    <property type="entry name" value="TF_FadR/GntR_C"/>
</dbReference>
<dbReference type="Gene3D" id="1.10.10.10">
    <property type="entry name" value="Winged helix-like DNA-binding domain superfamily/Winged helix DNA-binding domain"/>
    <property type="match status" value="1"/>
</dbReference>
<accession>A0A7T5EPE6</accession>
<name>A0A7T5EPE6_9BACL</name>
<dbReference type="SMART" id="SM00895">
    <property type="entry name" value="FCD"/>
    <property type="match status" value="1"/>
</dbReference>
<dbReference type="GO" id="GO:0003677">
    <property type="term" value="F:DNA binding"/>
    <property type="evidence" value="ECO:0007669"/>
    <property type="project" value="UniProtKB-KW"/>
</dbReference>
<dbReference type="Pfam" id="PF00392">
    <property type="entry name" value="GntR"/>
    <property type="match status" value="1"/>
</dbReference>
<protein>
    <submittedName>
        <fullName evidence="5">GntR family transcriptional regulator</fullName>
    </submittedName>
</protein>
<dbReference type="Proteomes" id="UP000595847">
    <property type="component" value="Chromosome"/>
</dbReference>
<evidence type="ECO:0000313" key="6">
    <source>
        <dbReference type="EMBL" id="QUO43322.1"/>
    </source>
</evidence>
<evidence type="ECO:0000256" key="3">
    <source>
        <dbReference type="ARBA" id="ARBA00023163"/>
    </source>
</evidence>
<dbReference type="SUPFAM" id="SSF46785">
    <property type="entry name" value="Winged helix' DNA-binding domain"/>
    <property type="match status" value="1"/>
</dbReference>
<dbReference type="PANTHER" id="PTHR43537:SF24">
    <property type="entry name" value="GLUCONATE OPERON TRANSCRIPTIONAL REPRESSOR"/>
    <property type="match status" value="1"/>
</dbReference>